<reference evidence="1" key="1">
    <citation type="submission" date="2024-03" db="EMBL/GenBank/DDBJ databases">
        <authorList>
            <consortium name="ELIXIR-Norway"/>
            <consortium name="Elixir Norway"/>
        </authorList>
    </citation>
    <scope>NUCLEOTIDE SEQUENCE</scope>
</reference>
<accession>A0ABP1ARD9</accession>
<organism evidence="1 2">
    <name type="scientific">Sphagnum jensenii</name>
    <dbReference type="NCBI Taxonomy" id="128206"/>
    <lineage>
        <taxon>Eukaryota</taxon>
        <taxon>Viridiplantae</taxon>
        <taxon>Streptophyta</taxon>
        <taxon>Embryophyta</taxon>
        <taxon>Bryophyta</taxon>
        <taxon>Sphagnophytina</taxon>
        <taxon>Sphagnopsida</taxon>
        <taxon>Sphagnales</taxon>
        <taxon>Sphagnaceae</taxon>
        <taxon>Sphagnum</taxon>
    </lineage>
</organism>
<dbReference type="Proteomes" id="UP001497522">
    <property type="component" value="Chromosome 15"/>
</dbReference>
<gene>
    <name evidence="1" type="ORF">CSSPJE1EN2_LOCUS8142</name>
</gene>
<dbReference type="EMBL" id="OZ023716">
    <property type="protein sequence ID" value="CAK9865147.1"/>
    <property type="molecule type" value="Genomic_DNA"/>
</dbReference>
<proteinExistence type="predicted"/>
<evidence type="ECO:0000313" key="2">
    <source>
        <dbReference type="Proteomes" id="UP001497522"/>
    </source>
</evidence>
<evidence type="ECO:0000313" key="1">
    <source>
        <dbReference type="EMBL" id="CAK9865147.1"/>
    </source>
</evidence>
<sequence length="176" mass="20156">MRGDDTRDGAASVELLDGFVTPTDSSIISTRVMCQRPQDGDSILHIASRNAYEQDPCLEMVNGGVVQQWTCINFSRYVIIDAARQFHDEMARMSQTPKMVGKTSDDAFLLHADQVSTKERTEVCYVDQPMNPRMGRIDASGPWMEEGFWIYFIQYANGHMWERSCRDFQIHHVQPD</sequence>
<protein>
    <submittedName>
        <fullName evidence="1">Uncharacterized protein</fullName>
    </submittedName>
</protein>
<keyword evidence="2" id="KW-1185">Reference proteome</keyword>
<name>A0ABP1ARD9_9BRYO</name>